<accession>A0AAD4FED4</accession>
<keyword evidence="9" id="KW-0539">Nucleus</keyword>
<keyword evidence="4" id="KW-0068">Autocatalytic cleavage</keyword>
<evidence type="ECO:0000313" key="12">
    <source>
        <dbReference type="EMBL" id="KAG9188979.1"/>
    </source>
</evidence>
<feature type="region of interest" description="Disordered" evidence="10">
    <location>
        <begin position="818"/>
        <end position="874"/>
    </location>
</feature>
<protein>
    <recommendedName>
        <fullName evidence="11">Peptidase S59 domain-containing protein</fullName>
    </recommendedName>
</protein>
<feature type="compositionally biased region" description="Gly residues" evidence="10">
    <location>
        <begin position="544"/>
        <end position="561"/>
    </location>
</feature>
<feature type="compositionally biased region" description="Gly residues" evidence="10">
    <location>
        <begin position="588"/>
        <end position="598"/>
    </location>
</feature>
<evidence type="ECO:0000256" key="10">
    <source>
        <dbReference type="SAM" id="MobiDB-lite"/>
    </source>
</evidence>
<feature type="compositionally biased region" description="Low complexity" evidence="10">
    <location>
        <begin position="195"/>
        <end position="207"/>
    </location>
</feature>
<dbReference type="GO" id="GO:0034398">
    <property type="term" value="P:telomere tethering at nuclear periphery"/>
    <property type="evidence" value="ECO:0007669"/>
    <property type="project" value="TreeGrafter"/>
</dbReference>
<feature type="compositionally biased region" description="Gly residues" evidence="10">
    <location>
        <begin position="618"/>
        <end position="628"/>
    </location>
</feature>
<evidence type="ECO:0000313" key="13">
    <source>
        <dbReference type="Proteomes" id="UP001199106"/>
    </source>
</evidence>
<evidence type="ECO:0000256" key="1">
    <source>
        <dbReference type="ARBA" id="ARBA00004567"/>
    </source>
</evidence>
<feature type="compositionally biased region" description="Acidic residues" evidence="10">
    <location>
        <begin position="1159"/>
        <end position="1169"/>
    </location>
</feature>
<feature type="compositionally biased region" description="Acidic residues" evidence="10">
    <location>
        <begin position="1053"/>
        <end position="1066"/>
    </location>
</feature>
<dbReference type="PROSITE" id="PS51434">
    <property type="entry name" value="NUP_C"/>
    <property type="match status" value="1"/>
</dbReference>
<comment type="caution">
    <text evidence="12">The sequence shown here is derived from an EMBL/GenBank/DDBJ whole genome shotgun (WGS) entry which is preliminary data.</text>
</comment>
<feature type="domain" description="Peptidase S59" evidence="11">
    <location>
        <begin position="909"/>
        <end position="1047"/>
    </location>
</feature>
<evidence type="ECO:0000259" key="11">
    <source>
        <dbReference type="PROSITE" id="PS51434"/>
    </source>
</evidence>
<dbReference type="GO" id="GO:0051028">
    <property type="term" value="P:mRNA transport"/>
    <property type="evidence" value="ECO:0007669"/>
    <property type="project" value="UniProtKB-KW"/>
</dbReference>
<dbReference type="GO" id="GO:0006606">
    <property type="term" value="P:protein import into nucleus"/>
    <property type="evidence" value="ECO:0007669"/>
    <property type="project" value="TreeGrafter"/>
</dbReference>
<dbReference type="InterPro" id="IPR025574">
    <property type="entry name" value="Nucleoporin_FG_rpt"/>
</dbReference>
<name>A0AAD4FED4_9PLEO</name>
<evidence type="ECO:0000256" key="7">
    <source>
        <dbReference type="ARBA" id="ARBA00023010"/>
    </source>
</evidence>
<dbReference type="PANTHER" id="PTHR23198">
    <property type="entry name" value="NUCLEOPORIN"/>
    <property type="match status" value="1"/>
</dbReference>
<keyword evidence="5" id="KW-0509">mRNA transport</keyword>
<dbReference type="FunFam" id="1.25.40.690:FF:000003">
    <property type="entry name" value="Nucleoporin SONB, putative"/>
    <property type="match status" value="1"/>
</dbReference>
<dbReference type="GO" id="GO:0017056">
    <property type="term" value="F:structural constituent of nuclear pore"/>
    <property type="evidence" value="ECO:0007669"/>
    <property type="project" value="InterPro"/>
</dbReference>
<dbReference type="Gene3D" id="3.30.1610.10">
    <property type="entry name" value="Peptidase S59, nucleoporin"/>
    <property type="match status" value="1"/>
</dbReference>
<feature type="compositionally biased region" description="Gly residues" evidence="10">
    <location>
        <begin position="570"/>
        <end position="580"/>
    </location>
</feature>
<feature type="region of interest" description="Disordered" evidence="10">
    <location>
        <begin position="886"/>
        <end position="916"/>
    </location>
</feature>
<proteinExistence type="inferred from homology"/>
<feature type="compositionally biased region" description="Polar residues" evidence="10">
    <location>
        <begin position="892"/>
        <end position="903"/>
    </location>
</feature>
<evidence type="ECO:0000256" key="8">
    <source>
        <dbReference type="ARBA" id="ARBA00023132"/>
    </source>
</evidence>
<feature type="region of interest" description="Disordered" evidence="10">
    <location>
        <begin position="682"/>
        <end position="705"/>
    </location>
</feature>
<keyword evidence="13" id="KW-1185">Reference proteome</keyword>
<evidence type="ECO:0000256" key="3">
    <source>
        <dbReference type="ARBA" id="ARBA00022448"/>
    </source>
</evidence>
<dbReference type="GO" id="GO:0044614">
    <property type="term" value="C:nuclear pore cytoplasmic filaments"/>
    <property type="evidence" value="ECO:0007669"/>
    <property type="project" value="TreeGrafter"/>
</dbReference>
<feature type="compositionally biased region" description="Polar residues" evidence="10">
    <location>
        <begin position="686"/>
        <end position="702"/>
    </location>
</feature>
<feature type="compositionally biased region" description="Gly residues" evidence="10">
    <location>
        <begin position="482"/>
        <end position="491"/>
    </location>
</feature>
<keyword evidence="8" id="KW-0906">Nuclear pore complex</keyword>
<feature type="compositionally biased region" description="Gly residues" evidence="10">
    <location>
        <begin position="180"/>
        <end position="194"/>
    </location>
</feature>
<feature type="compositionally biased region" description="Low complexity" evidence="10">
    <location>
        <begin position="629"/>
        <end position="651"/>
    </location>
</feature>
<feature type="region of interest" description="Disordered" evidence="10">
    <location>
        <begin position="1053"/>
        <end position="1199"/>
    </location>
</feature>
<organism evidence="12 13">
    <name type="scientific">Alternaria panax</name>
    <dbReference type="NCBI Taxonomy" id="48097"/>
    <lineage>
        <taxon>Eukaryota</taxon>
        <taxon>Fungi</taxon>
        <taxon>Dikarya</taxon>
        <taxon>Ascomycota</taxon>
        <taxon>Pezizomycotina</taxon>
        <taxon>Dothideomycetes</taxon>
        <taxon>Pleosporomycetidae</taxon>
        <taxon>Pleosporales</taxon>
        <taxon>Pleosporineae</taxon>
        <taxon>Pleosporaceae</taxon>
        <taxon>Alternaria</taxon>
        <taxon>Alternaria sect. Panax</taxon>
    </lineage>
</organism>
<feature type="region of interest" description="Disordered" evidence="10">
    <location>
        <begin position="460"/>
        <end position="652"/>
    </location>
</feature>
<sequence length="2061" mass="215495">MSFGGGFGGFGSNNNNNQSTGFGGFGSSNNNTSTGFGSNANTGTSIFGGGANNTGSTMFGGGNNASSSSPFGGSGGFGASATNTNSAFGSKPFGASTTGGGLFGGGGATGGSTFGGGFGSTNNTTTSAFGASSANTGGGIFGQAKPATGFGAPATGSGGLFGGGNTTGGFGSTNANTTTGGFGGNTGSAFGGGSNPPANNGTANTPFQPFQEKDGTGNAQSQYQTITFQQPYTNYSLEELRVADYNQGRRYGNQNGQAGAFGQSTGFGGFGANNNTTTASTGFGASANTGGSLFGGGNTNTATTSGFGQSTGSAFGSNNNTTGGGLFGQNKPATGGLFGSNNTTTGTTGGLFGGASATNNTTGGFGSGGGGFGSSTTGGGGLFGQSKPATGGGLFGGGAATNTTSTPFGGGATNTGGAFGQSNTGGGGLFGGQTQNQTSTPAFGANNTSTNTGGGLFDGGGATGGGFGQNNQAPAQNTTSGGLFGGGGGFGQNNNNQQKPGGLFGGASTSTGTTGGGLFGGANQSQPSTGGLFGGSTANNTNNTGGGLFGQKPATGGGSLFGGNNANTGSTGGGLFGGLGNNNQQQNTGGGGLFGGGQNNNQQKPGGLFGGSTSNTNTGGGLFGGGLGQSNNGQSNMGSSMLFPQQQQQEQSLNNSLFGASGSSLLNTSMNTNPYGNDALFAGLATPTQSPGPLATPLSSSQKNKKNAILPQHKLNPAASTRLLTPQNKSRGYGFTYSTYGTPAGGASQNGGHGLGGSLFAGSLSRSLGKSMSASNLRNSFTPETSILAPGAFSNTGRNFGNGSLKRLNINRNISNRAPLFDEPSQKRVSFVGGDSPNGETNGETALVVRQDEEDASPQANGNNTGNGAPRPAMQQVNGNELARVSEDDALSSKSDTSINVQPGQDPKPGEYWSSPSLDQLKKMSKQELRSVSNFIVGRRNIGQIKFHHGKPVDLSEVDLDKLFGDIVQLNARNATVYGESCTCLPKPPLGTALNQPSEIVLGNSWPRNRAGKKDVKHLERLKRVAGTTFIKYNQATGEWTFSVPHFSSYGLDYDDYSDEEDDDASSDLSDVPDTPAEQQHRSSQMTSTPQDDSFDSPTQTQSSPDDTFDFKKGMRGGRASVPGGFGDESAYMDEEEIEDDQGQSFLGRRSVGSLDGQQDADYDEESESELARDQNMADSVSGPVRTTEQDTAKEDPFRSTLKPKSILKASQFVKAGTGTPSKAQPVFDDDWANQLQRTISPKKQDRYALRESQGNVLREHDVQPTNFTQSFGGARPMTTAMDLMDSLFGETEKQQFPKRGGHGIELPYSKRPKTASDLDELADADKDFHACSKPHFSETNVLIYGNKGPSHLEGGVFSTAQEPLVDATKDMRFVKMPTFSDSAPETLSLQKQHTKIVTIDGVPSASLLTDPAPIEFSSMAKAVALDTPAGVHEQQAWQLLSLLFDDADRIPADVHEENVNVYRKEKLSEFWKLLVWDDAQKHAQQAATAEERAIAHLSCNNVADACHTLLDGLDLRLATMVAQIGGDETMRQSMAVQLEEWRRLDVLSEMEDPQRALYELLSGNCTKSEGKVGAGRENRASTFNISSRFALDWRRAFGLRLWYGTMIDEPIQMAVAQFADAVRDGTEDVKPVPWFIQDNVDMGWTDPDAEHREDLLWGILKLYAAEKMGLPANVEDVLAPENVSGNPFNARLSFQLFQLFKSRRDDETEADERKVAMPTSRSQDEDDSDFRRSLQSWSAPGAADDVQAANPLAELSDKITLTYAASLHTPELWTTAIWVYSHLSSAAMREHHIRSLVNQFSNSYSLEEGDATYDYLTRDLHVPATWLHAAAALQAKSAGDALREATHLIHADEFEQAHEVLCRKVGPEAIVSRDYDALRELMAGFTTSSSSSSPASARPKEALQGWAQGGQIYFDYIELVDTTGRQSTYRVDEELDNRVQELLSRLQRALEIAGRDRLGSCGLEERVALMEIAGMVAGLVSKMERTNRNAILKLPLTEDLWLKHSVELGLSATFFPSCEEREFGIGHGGGGSGSGGWTKERVCMACCFERAKDKSRGLDI</sequence>
<dbReference type="GO" id="GO:0008139">
    <property type="term" value="F:nuclear localization sequence binding"/>
    <property type="evidence" value="ECO:0007669"/>
    <property type="project" value="TreeGrafter"/>
</dbReference>
<evidence type="ECO:0000256" key="5">
    <source>
        <dbReference type="ARBA" id="ARBA00022816"/>
    </source>
</evidence>
<evidence type="ECO:0000256" key="9">
    <source>
        <dbReference type="ARBA" id="ARBA00023242"/>
    </source>
</evidence>
<comment type="subcellular location">
    <subcellularLocation>
        <location evidence="1">Nucleus</location>
        <location evidence="1">Nuclear pore complex</location>
    </subcellularLocation>
</comment>
<dbReference type="Proteomes" id="UP001199106">
    <property type="component" value="Unassembled WGS sequence"/>
</dbReference>
<feature type="compositionally biased region" description="Basic and acidic residues" evidence="10">
    <location>
        <begin position="1188"/>
        <end position="1198"/>
    </location>
</feature>
<reference evidence="12" key="1">
    <citation type="submission" date="2021-07" db="EMBL/GenBank/DDBJ databases">
        <title>Genome Resource of American Ginseng Black Spot Pathogen Alternaria panax.</title>
        <authorList>
            <person name="Qiu C."/>
            <person name="Wang W."/>
            <person name="Liu Z."/>
        </authorList>
    </citation>
    <scope>NUCLEOTIDE SEQUENCE</scope>
    <source>
        <strain evidence="12">BNCC115425</strain>
    </source>
</reference>
<dbReference type="Gene3D" id="1.10.10.2360">
    <property type="match status" value="1"/>
</dbReference>
<keyword evidence="6" id="KW-0653">Protein transport</keyword>
<feature type="compositionally biased region" description="Acidic residues" evidence="10">
    <location>
        <begin position="1131"/>
        <end position="1142"/>
    </location>
</feature>
<dbReference type="EMBL" id="JAANER010000005">
    <property type="protein sequence ID" value="KAG9188979.1"/>
    <property type="molecule type" value="Genomic_DNA"/>
</dbReference>
<dbReference type="SUPFAM" id="SSF82215">
    <property type="entry name" value="C-terminal autoproteolytic domain of nucleoporin nup98"/>
    <property type="match status" value="1"/>
</dbReference>
<keyword evidence="7" id="KW-0811">Translocation</keyword>
<dbReference type="GO" id="GO:0000973">
    <property type="term" value="P:post-transcriptional tethering of RNA polymerase II gene DNA at nuclear periphery"/>
    <property type="evidence" value="ECO:0007669"/>
    <property type="project" value="TreeGrafter"/>
</dbReference>
<dbReference type="Pfam" id="PF04096">
    <property type="entry name" value="Nucleoporin2"/>
    <property type="match status" value="1"/>
</dbReference>
<feature type="region of interest" description="Disordered" evidence="10">
    <location>
        <begin position="1709"/>
        <end position="1734"/>
    </location>
</feature>
<dbReference type="PANTHER" id="PTHR23198:SF6">
    <property type="entry name" value="NUCLEAR PORE COMPLEX PROTEIN NUP98-NUP96"/>
    <property type="match status" value="1"/>
</dbReference>
<gene>
    <name evidence="12" type="ORF">G6011_05847</name>
</gene>
<dbReference type="Gene3D" id="1.25.40.690">
    <property type="match status" value="1"/>
</dbReference>
<evidence type="ECO:0000256" key="4">
    <source>
        <dbReference type="ARBA" id="ARBA00022813"/>
    </source>
</evidence>
<keyword evidence="3" id="KW-0813">Transport</keyword>
<feature type="compositionally biased region" description="Polar residues" evidence="10">
    <location>
        <begin position="469"/>
        <end position="480"/>
    </location>
</feature>
<dbReference type="FunFam" id="1.10.10.2360:FF:000001">
    <property type="entry name" value="Nuclear pore complex protein Nup98-Nup96"/>
    <property type="match status" value="1"/>
</dbReference>
<feature type="compositionally biased region" description="Low complexity" evidence="10">
    <location>
        <begin position="492"/>
        <end position="512"/>
    </location>
</feature>
<dbReference type="Pfam" id="PF13634">
    <property type="entry name" value="Nucleoporin_FG"/>
    <property type="match status" value="5"/>
</dbReference>
<evidence type="ECO:0000256" key="6">
    <source>
        <dbReference type="ARBA" id="ARBA00022927"/>
    </source>
</evidence>
<comment type="similarity">
    <text evidence="2">Belongs to the nucleoporin GLFG family.</text>
</comment>
<dbReference type="InterPro" id="IPR037665">
    <property type="entry name" value="Nucleoporin_S59-like"/>
</dbReference>
<dbReference type="InterPro" id="IPR036903">
    <property type="entry name" value="Nup98_auto-Pept-S59_dom_sf"/>
</dbReference>
<feature type="region of interest" description="Disordered" evidence="10">
    <location>
        <begin position="171"/>
        <end position="219"/>
    </location>
</feature>
<dbReference type="InterPro" id="IPR021967">
    <property type="entry name" value="Nup98_C"/>
</dbReference>
<dbReference type="InterPro" id="IPR007230">
    <property type="entry name" value="Nup98_auto-Pept-S59_dom"/>
</dbReference>
<feature type="compositionally biased region" description="Polar residues" evidence="10">
    <location>
        <begin position="1082"/>
        <end position="1106"/>
    </location>
</feature>
<dbReference type="GO" id="GO:0003723">
    <property type="term" value="F:RNA binding"/>
    <property type="evidence" value="ECO:0007669"/>
    <property type="project" value="TreeGrafter"/>
</dbReference>
<evidence type="ECO:0000256" key="2">
    <source>
        <dbReference type="ARBA" id="ARBA00008926"/>
    </source>
</evidence>
<dbReference type="GO" id="GO:0006405">
    <property type="term" value="P:RNA export from nucleus"/>
    <property type="evidence" value="ECO:0007669"/>
    <property type="project" value="TreeGrafter"/>
</dbReference>
<dbReference type="Pfam" id="PF12110">
    <property type="entry name" value="Nup96"/>
    <property type="match status" value="1"/>
</dbReference>
<feature type="compositionally biased region" description="Polar residues" evidence="10">
    <location>
        <begin position="858"/>
        <end position="867"/>
    </location>
</feature>